<feature type="domain" description="N-acetyltransferase" evidence="1">
    <location>
        <begin position="54"/>
        <end position="126"/>
    </location>
</feature>
<protein>
    <submittedName>
        <fullName evidence="2">GNAT family N-acetyltransferase</fullName>
    </submittedName>
</protein>
<dbReference type="InterPro" id="IPR000182">
    <property type="entry name" value="GNAT_dom"/>
</dbReference>
<dbReference type="InterPro" id="IPR016181">
    <property type="entry name" value="Acyl_CoA_acyltransferase"/>
</dbReference>
<dbReference type="Pfam" id="PF00583">
    <property type="entry name" value="Acetyltransf_1"/>
    <property type="match status" value="1"/>
</dbReference>
<gene>
    <name evidence="2" type="ORF">M0L20_12130</name>
</gene>
<dbReference type="Gene3D" id="3.40.630.30">
    <property type="match status" value="1"/>
</dbReference>
<accession>A0ABT0HM26</accession>
<dbReference type="SUPFAM" id="SSF55729">
    <property type="entry name" value="Acyl-CoA N-acyltransferases (Nat)"/>
    <property type="match status" value="1"/>
</dbReference>
<dbReference type="CDD" id="cd04301">
    <property type="entry name" value="NAT_SF"/>
    <property type="match status" value="1"/>
</dbReference>
<evidence type="ECO:0000313" key="2">
    <source>
        <dbReference type="EMBL" id="MCK8492605.1"/>
    </source>
</evidence>
<evidence type="ECO:0000259" key="1">
    <source>
        <dbReference type="Pfam" id="PF00583"/>
    </source>
</evidence>
<evidence type="ECO:0000313" key="3">
    <source>
        <dbReference type="Proteomes" id="UP001202180"/>
    </source>
</evidence>
<dbReference type="Proteomes" id="UP001202180">
    <property type="component" value="Unassembled WGS sequence"/>
</dbReference>
<sequence>MIAFSDSRINENATVASGLTVVVASDAHLIHVESICRTIAESAHARGTGIAGRSPAYLRQKIQDGRAIIALLPDGQWAGFAYLDVWENGQYISHSGLIVAPDFRRHGVAQHIKRALFDLSRCLFPNAKLFSITTGQAVMNLNSQLGFRPVAFSELPQDERFWNQCSSCQNCDILARTDRKYCLCTGMLYDPATASNPRVDGLC</sequence>
<proteinExistence type="predicted"/>
<organism evidence="2 3">
    <name type="scientific">Spirosoma liriopis</name>
    <dbReference type="NCBI Taxonomy" id="2937440"/>
    <lineage>
        <taxon>Bacteria</taxon>
        <taxon>Pseudomonadati</taxon>
        <taxon>Bacteroidota</taxon>
        <taxon>Cytophagia</taxon>
        <taxon>Cytophagales</taxon>
        <taxon>Cytophagaceae</taxon>
        <taxon>Spirosoma</taxon>
    </lineage>
</organism>
<keyword evidence="3" id="KW-1185">Reference proteome</keyword>
<name>A0ABT0HM26_9BACT</name>
<dbReference type="EMBL" id="JALPRF010000002">
    <property type="protein sequence ID" value="MCK8492605.1"/>
    <property type="molecule type" value="Genomic_DNA"/>
</dbReference>
<comment type="caution">
    <text evidence="2">The sequence shown here is derived from an EMBL/GenBank/DDBJ whole genome shotgun (WGS) entry which is preliminary data.</text>
</comment>
<reference evidence="2 3" key="1">
    <citation type="submission" date="2022-04" db="EMBL/GenBank/DDBJ databases">
        <title>Spirosoma sp. strain RP8 genome sequencing and assembly.</title>
        <authorList>
            <person name="Jung Y."/>
        </authorList>
    </citation>
    <scope>NUCLEOTIDE SEQUENCE [LARGE SCALE GENOMIC DNA]</scope>
    <source>
        <strain evidence="2 3">RP8</strain>
    </source>
</reference>
<dbReference type="RefSeq" id="WP_248477215.1">
    <property type="nucleotide sequence ID" value="NZ_JALPRF010000002.1"/>
</dbReference>